<organism evidence="1">
    <name type="scientific">marine metagenome</name>
    <dbReference type="NCBI Taxonomy" id="408172"/>
    <lineage>
        <taxon>unclassified sequences</taxon>
        <taxon>metagenomes</taxon>
        <taxon>ecological metagenomes</taxon>
    </lineage>
</organism>
<evidence type="ECO:0000313" key="1">
    <source>
        <dbReference type="EMBL" id="SVC85303.1"/>
    </source>
</evidence>
<protein>
    <submittedName>
        <fullName evidence="1">Uncharacterized protein</fullName>
    </submittedName>
</protein>
<name>A0A382QIE4_9ZZZZ</name>
<proteinExistence type="predicted"/>
<gene>
    <name evidence="1" type="ORF">METZ01_LOCUS338157</name>
</gene>
<dbReference type="AlphaFoldDB" id="A0A382QIE4"/>
<accession>A0A382QIE4</accession>
<sequence>MKVEDDDTEGKTVTDKDSDFHEKQIFRRVQITNTSTNTDALTLKTTNDNSASGPLMTLWRVSDNPAKSDILGKIQFKGQNSDGTTLRYASIDAHIRKTTAGDDQSKLQFTVRTGGQHKPVLIVQNDGVLLFIDKPLIFQSAGYKKTFVTGTATGKRRINFPDQDGEIIVNESGKVMAADLPTSDPSNAGQLWNDGGTVKISAG</sequence>
<reference evidence="1" key="1">
    <citation type="submission" date="2018-05" db="EMBL/GenBank/DDBJ databases">
        <authorList>
            <person name="Lanie J.A."/>
            <person name="Ng W.-L."/>
            <person name="Kazmierczak K.M."/>
            <person name="Andrzejewski T.M."/>
            <person name="Davidsen T.M."/>
            <person name="Wayne K.J."/>
            <person name="Tettelin H."/>
            <person name="Glass J.I."/>
            <person name="Rusch D."/>
            <person name="Podicherti R."/>
            <person name="Tsui H.-C.T."/>
            <person name="Winkler M.E."/>
        </authorList>
    </citation>
    <scope>NUCLEOTIDE SEQUENCE</scope>
</reference>
<dbReference type="EMBL" id="UINC01114765">
    <property type="protein sequence ID" value="SVC85303.1"/>
    <property type="molecule type" value="Genomic_DNA"/>
</dbReference>